<evidence type="ECO:0000313" key="5">
    <source>
        <dbReference type="Proteomes" id="UP000726170"/>
    </source>
</evidence>
<keyword evidence="3" id="KW-0067">ATP-binding</keyword>
<organism evidence="4 5">
    <name type="scientific">Clostridium mobile</name>
    <dbReference type="NCBI Taxonomy" id="2841512"/>
    <lineage>
        <taxon>Bacteria</taxon>
        <taxon>Bacillati</taxon>
        <taxon>Bacillota</taxon>
        <taxon>Clostridia</taxon>
        <taxon>Eubacteriales</taxon>
        <taxon>Clostridiaceae</taxon>
        <taxon>Clostridium</taxon>
    </lineage>
</organism>
<keyword evidence="5" id="KW-1185">Reference proteome</keyword>
<dbReference type="RefSeq" id="WP_216439172.1">
    <property type="nucleotide sequence ID" value="NZ_JAHLQF010000002.1"/>
</dbReference>
<dbReference type="EMBL" id="JAHLQF010000002">
    <property type="protein sequence ID" value="MBU5484712.1"/>
    <property type="molecule type" value="Genomic_DNA"/>
</dbReference>
<proteinExistence type="predicted"/>
<gene>
    <name evidence="4" type="ORF">KQI86_10240</name>
</gene>
<dbReference type="Pfam" id="PF03266">
    <property type="entry name" value="NTPase_1"/>
    <property type="match status" value="1"/>
</dbReference>
<evidence type="ECO:0000256" key="3">
    <source>
        <dbReference type="ARBA" id="ARBA00022840"/>
    </source>
</evidence>
<evidence type="ECO:0000256" key="2">
    <source>
        <dbReference type="ARBA" id="ARBA00022801"/>
    </source>
</evidence>
<dbReference type="InterPro" id="IPR004948">
    <property type="entry name" value="Nuc-triphosphatase_THEP1"/>
</dbReference>
<dbReference type="Proteomes" id="UP000726170">
    <property type="component" value="Unassembled WGS sequence"/>
</dbReference>
<keyword evidence="2" id="KW-0378">Hydrolase</keyword>
<comment type="caution">
    <text evidence="4">The sequence shown here is derived from an EMBL/GenBank/DDBJ whole genome shotgun (WGS) entry which is preliminary data.</text>
</comment>
<reference evidence="4 5" key="1">
    <citation type="submission" date="2021-06" db="EMBL/GenBank/DDBJ databases">
        <authorList>
            <person name="Sun Q."/>
            <person name="Li D."/>
        </authorList>
    </citation>
    <scope>NUCLEOTIDE SEQUENCE [LARGE SCALE GENOMIC DNA]</scope>
    <source>
        <strain evidence="4 5">MSJ-11</strain>
    </source>
</reference>
<evidence type="ECO:0000256" key="1">
    <source>
        <dbReference type="ARBA" id="ARBA00022741"/>
    </source>
</evidence>
<name>A0ABS6EHN4_9CLOT</name>
<accession>A0ABS6EHN4</accession>
<protein>
    <submittedName>
        <fullName evidence="4">Nucleoside-triphosphatase</fullName>
    </submittedName>
</protein>
<keyword evidence="1" id="KW-0547">Nucleotide-binding</keyword>
<sequence length="173" mass="19755">MYNIFLTGEKNVGKSTIVEKILQSLSSSIGGYSTEFIMKNNLKHFYLTSLSHKGNKTLMAIGDHSIKKIIKIYEYAFNVFGAGLILDSIHTKDVIILDEIGFIENDCDEFKASVIKALDSKKIIIGVLKNYNGEFINYIKDRKDVILFNINEENREEIPKIIIDMIRNKQCII</sequence>
<dbReference type="PANTHER" id="PTHR43146">
    <property type="entry name" value="CANCER-RELATED NUCLEOSIDE-TRIPHOSPHATASE"/>
    <property type="match status" value="1"/>
</dbReference>
<dbReference type="PANTHER" id="PTHR43146:SF1">
    <property type="entry name" value="CANCER-RELATED NUCLEOSIDE-TRIPHOSPHATASE"/>
    <property type="match status" value="1"/>
</dbReference>
<evidence type="ECO:0000313" key="4">
    <source>
        <dbReference type="EMBL" id="MBU5484712.1"/>
    </source>
</evidence>